<proteinExistence type="predicted"/>
<name>A0A3N7GWK0_POPTR</name>
<dbReference type="EMBL" id="KZ623602">
    <property type="protein sequence ID" value="RQO95218.1"/>
    <property type="molecule type" value="Genomic_DNA"/>
</dbReference>
<organism evidence="1">
    <name type="scientific">Populus trichocarpa</name>
    <name type="common">Western balsam poplar</name>
    <name type="synonym">Populus balsamifera subsp. trichocarpa</name>
    <dbReference type="NCBI Taxonomy" id="3694"/>
    <lineage>
        <taxon>Eukaryota</taxon>
        <taxon>Viridiplantae</taxon>
        <taxon>Streptophyta</taxon>
        <taxon>Embryophyta</taxon>
        <taxon>Tracheophyta</taxon>
        <taxon>Spermatophyta</taxon>
        <taxon>Magnoliopsida</taxon>
        <taxon>eudicotyledons</taxon>
        <taxon>Gunneridae</taxon>
        <taxon>Pentapetalae</taxon>
        <taxon>rosids</taxon>
        <taxon>fabids</taxon>
        <taxon>Malpighiales</taxon>
        <taxon>Salicaceae</taxon>
        <taxon>Saliceae</taxon>
        <taxon>Populus</taxon>
    </lineage>
</organism>
<reference evidence="1" key="2">
    <citation type="submission" date="2017-07" db="EMBL/GenBank/DDBJ databases">
        <title>WGS assembly of Populus trichocarpa.</title>
        <authorList>
            <person name="Tuskan G."/>
            <person name="Difazio S."/>
            <person name="Jansson S."/>
            <person name="Bohlmann J."/>
            <person name="Grigoriev I."/>
            <person name="Hellsten U."/>
            <person name="Putnam N."/>
            <person name="Ralph S."/>
            <person name="Rombauts S."/>
            <person name="Salamov A."/>
            <person name="Schein J."/>
            <person name="Sterck L."/>
            <person name="Aerts A."/>
            <person name="Bhalerao R."/>
            <person name="Bhalerao R."/>
            <person name="Blaudez D."/>
            <person name="Boerjan W."/>
            <person name="Brun A."/>
            <person name="Brunner A."/>
            <person name="Busov V."/>
            <person name="Campbell M."/>
            <person name="Carlson J."/>
            <person name="Chalot M."/>
            <person name="Chapman J."/>
            <person name="Chen G."/>
            <person name="Cooper D."/>
            <person name="Coutinho P."/>
            <person name="Couturier J."/>
            <person name="Covert S."/>
            <person name="Cronk Q."/>
            <person name="Cunningham R."/>
            <person name="Davis J."/>
            <person name="Degroeve S."/>
            <person name="Dejardin A."/>
            <person name="Depamphilis C."/>
            <person name="Detter J."/>
            <person name="Dirks B."/>
            <person name="Dubchak I."/>
            <person name="Duplessis S."/>
            <person name="Ehlting J."/>
            <person name="Ellis B."/>
            <person name="Gendler K."/>
            <person name="Goodstein D."/>
            <person name="Gribskov M."/>
            <person name="Grimwood J."/>
            <person name="Groover A."/>
            <person name="Gunter L."/>
            <person name="Hamberger B."/>
            <person name="Heinze B."/>
            <person name="Helariutta Y."/>
            <person name="Henrissat B."/>
            <person name="Holligan D."/>
            <person name="Holt R."/>
            <person name="Huang W."/>
            <person name="Islam-Faridi N."/>
            <person name="Jones S."/>
            <person name="Jones-Rhoades M."/>
            <person name="Jorgensen R."/>
            <person name="Joshi C."/>
            <person name="Kangasjarvi J."/>
            <person name="Karlsson J."/>
            <person name="Kelleher C."/>
            <person name="Kirkpatrick R."/>
            <person name="Kirst M."/>
            <person name="Kohler A."/>
            <person name="Kalluri U."/>
            <person name="Larimer F."/>
            <person name="Leebens-Mack J."/>
            <person name="Leple J."/>
            <person name="Locascio P."/>
            <person name="Lou Y."/>
            <person name="Lucas S."/>
            <person name="Martin F."/>
            <person name="Montanini B."/>
            <person name="Napoli C."/>
            <person name="Nelson D."/>
            <person name="Nelson C."/>
            <person name="Nieminen K."/>
            <person name="Nilsson O."/>
            <person name="Pereda V."/>
            <person name="Peter G."/>
            <person name="Philippe R."/>
            <person name="Pilate G."/>
            <person name="Poliakov A."/>
            <person name="Razumovskaya J."/>
            <person name="Richardson P."/>
            <person name="Rinaldi C."/>
            <person name="Ritland K."/>
            <person name="Rouze P."/>
            <person name="Ryaboy D."/>
            <person name="Schmutz J."/>
            <person name="Schrader J."/>
            <person name="Segerman B."/>
            <person name="Shin H."/>
            <person name="Siddiqui A."/>
            <person name="Sterky F."/>
            <person name="Terry A."/>
            <person name="Tsai C."/>
            <person name="Uberbacher E."/>
            <person name="Unneberg P."/>
            <person name="Vahala J."/>
            <person name="Wall K."/>
            <person name="Wessler S."/>
            <person name="Yang G."/>
            <person name="Yin T."/>
            <person name="Douglas C."/>
            <person name="Marra M."/>
            <person name="Sandberg G."/>
            <person name="Van De Peer Y."/>
            <person name="Rokhsar D."/>
        </authorList>
    </citation>
    <scope>NUCLEOTIDE SEQUENCE</scope>
    <source>
        <strain evidence="1">Nisqually-1</strain>
    </source>
</reference>
<dbReference type="InParanoid" id="A0A3N7GWK0"/>
<dbReference type="AlphaFoldDB" id="A0A3N7GWK0"/>
<accession>A0A3N7GWK0</accession>
<reference evidence="1" key="1">
    <citation type="journal article" date="2006" name="Science">
        <title>The genome of black cottonwood, Populus trichocarpa (Torr. &amp; Gray).</title>
        <authorList>
            <person name="Tuskan G.A."/>
            <person name="Difazio S."/>
            <person name="Jansson S."/>
            <person name="Bohlmann J."/>
            <person name="Grigoriev I."/>
            <person name="Hellsten U."/>
            <person name="Putnam N."/>
            <person name="Ralph S."/>
            <person name="Rombauts S."/>
            <person name="Salamov A."/>
            <person name="Schein J."/>
            <person name="Sterck L."/>
            <person name="Aerts A."/>
            <person name="Bhalerao R.R."/>
            <person name="Bhalerao R.P."/>
            <person name="Blaudez D."/>
            <person name="Boerjan W."/>
            <person name="Brun A."/>
            <person name="Brunner A."/>
            <person name="Busov V."/>
            <person name="Campbell M."/>
            <person name="Carlson J."/>
            <person name="Chalot M."/>
            <person name="Chapman J."/>
            <person name="Chen G.L."/>
            <person name="Cooper D."/>
            <person name="Coutinho P.M."/>
            <person name="Couturier J."/>
            <person name="Covert S."/>
            <person name="Cronk Q."/>
            <person name="Cunningham R."/>
            <person name="Davis J."/>
            <person name="Degroeve S."/>
            <person name="Dejardin A."/>
            <person name="Depamphilis C."/>
            <person name="Detter J."/>
            <person name="Dirks B."/>
            <person name="Dubchak I."/>
            <person name="Duplessis S."/>
            <person name="Ehlting J."/>
            <person name="Ellis B."/>
            <person name="Gendler K."/>
            <person name="Goodstein D."/>
            <person name="Gribskov M."/>
            <person name="Grimwood J."/>
            <person name="Groover A."/>
            <person name="Gunter L."/>
            <person name="Hamberger B."/>
            <person name="Heinze B."/>
            <person name="Helariutta Y."/>
            <person name="Henrissat B."/>
            <person name="Holligan D."/>
            <person name="Holt R."/>
            <person name="Huang W."/>
            <person name="Islam-Faridi N."/>
            <person name="Jones S."/>
            <person name="Jones-Rhoades M."/>
            <person name="Jorgensen R."/>
            <person name="Joshi C."/>
            <person name="Kangasjarvi J."/>
            <person name="Karlsson J."/>
            <person name="Kelleher C."/>
            <person name="Kirkpatrick R."/>
            <person name="Kirst M."/>
            <person name="Kohler A."/>
            <person name="Kalluri U."/>
            <person name="Larimer F."/>
            <person name="Leebens-Mack J."/>
            <person name="Leple J.C."/>
            <person name="Locascio P."/>
            <person name="Lou Y."/>
            <person name="Lucas S."/>
            <person name="Martin F."/>
            <person name="Montanini B."/>
            <person name="Napoli C."/>
            <person name="Nelson D.R."/>
            <person name="Nelson C."/>
            <person name="Nieminen K."/>
            <person name="Nilsson O."/>
            <person name="Pereda V."/>
            <person name="Peter G."/>
            <person name="Philippe R."/>
            <person name="Pilate G."/>
            <person name="Poliakov A."/>
            <person name="Razumovskaya J."/>
            <person name="Richardson P."/>
            <person name="Rinaldi C."/>
            <person name="Ritland K."/>
            <person name="Rouze P."/>
            <person name="Ryaboy D."/>
            <person name="Schmutz J."/>
            <person name="Schrader J."/>
            <person name="Segerman B."/>
            <person name="Shin H."/>
            <person name="Siddiqui A."/>
            <person name="Sterky F."/>
            <person name="Terry A."/>
            <person name="Tsai C.J."/>
            <person name="Uberbacher E."/>
            <person name="Unneberg P."/>
            <person name="Vahala J."/>
            <person name="Wall K."/>
            <person name="Wessler S."/>
            <person name="Yang G."/>
            <person name="Yin T."/>
            <person name="Douglas C."/>
            <person name="Marra M."/>
            <person name="Sandberg G."/>
            <person name="Van de Peer Y."/>
            <person name="Rokhsar D."/>
        </authorList>
    </citation>
    <scope>NUCLEOTIDE SEQUENCE [LARGE SCALE GENOMIC DNA]</scope>
    <source>
        <strain evidence="1">Nisqually-1</strain>
    </source>
</reference>
<protein>
    <submittedName>
        <fullName evidence="1">Uncharacterized protein</fullName>
    </submittedName>
</protein>
<evidence type="ECO:0000313" key="1">
    <source>
        <dbReference type="EMBL" id="RQO95218.1"/>
    </source>
</evidence>
<sequence length="63" mass="6821">MKATNVSLSLMCSAPLIPSPLASAPFLMVLMILTLSNPNPLQVKAATILARIKLRPRVHITQK</sequence>
<gene>
    <name evidence="1" type="ORF">POPTR_T172038</name>
</gene>